<comment type="caution">
    <text evidence="7">The sequence shown here is derived from an EMBL/GenBank/DDBJ whole genome shotgun (WGS) entry which is preliminary data.</text>
</comment>
<dbReference type="Proteomes" id="UP000440498">
    <property type="component" value="Unassembled WGS sequence"/>
</dbReference>
<evidence type="ECO:0000256" key="4">
    <source>
        <dbReference type="ARBA" id="ARBA00022801"/>
    </source>
</evidence>
<dbReference type="Pfam" id="PF01850">
    <property type="entry name" value="PIN"/>
    <property type="match status" value="1"/>
</dbReference>
<feature type="domain" description="PIN" evidence="6">
    <location>
        <begin position="2"/>
        <end position="118"/>
    </location>
</feature>
<evidence type="ECO:0000256" key="1">
    <source>
        <dbReference type="ARBA" id="ARBA00022649"/>
    </source>
</evidence>
<dbReference type="PANTHER" id="PTHR42740:SF1">
    <property type="entry name" value="RIBONUCLEASE VAPC3"/>
    <property type="match status" value="1"/>
</dbReference>
<gene>
    <name evidence="7" type="ORF">GEV02_22975</name>
</gene>
<accession>A0A6A7N8D7</accession>
<dbReference type="GO" id="GO:0004540">
    <property type="term" value="F:RNA nuclease activity"/>
    <property type="evidence" value="ECO:0007669"/>
    <property type="project" value="TreeGrafter"/>
</dbReference>
<dbReference type="RefSeq" id="WP_152840295.1">
    <property type="nucleotide sequence ID" value="NZ_WHUG01000011.1"/>
</dbReference>
<dbReference type="CDD" id="cd18760">
    <property type="entry name" value="PIN_MtVapC3-like"/>
    <property type="match status" value="1"/>
</dbReference>
<evidence type="ECO:0000256" key="2">
    <source>
        <dbReference type="ARBA" id="ARBA00022722"/>
    </source>
</evidence>
<keyword evidence="4" id="KW-0378">Hydrolase</keyword>
<evidence type="ECO:0000259" key="6">
    <source>
        <dbReference type="Pfam" id="PF01850"/>
    </source>
</evidence>
<organism evidence="7 8">
    <name type="scientific">Rugamonas aquatica</name>
    <dbReference type="NCBI Taxonomy" id="2743357"/>
    <lineage>
        <taxon>Bacteria</taxon>
        <taxon>Pseudomonadati</taxon>
        <taxon>Pseudomonadota</taxon>
        <taxon>Betaproteobacteria</taxon>
        <taxon>Burkholderiales</taxon>
        <taxon>Oxalobacteraceae</taxon>
        <taxon>Telluria group</taxon>
        <taxon>Rugamonas</taxon>
    </lineage>
</organism>
<proteinExistence type="predicted"/>
<dbReference type="AlphaFoldDB" id="A0A6A7N8D7"/>
<evidence type="ECO:0000313" key="7">
    <source>
        <dbReference type="EMBL" id="MQA41007.1"/>
    </source>
</evidence>
<name>A0A6A7N8D7_9BURK</name>
<dbReference type="InterPro" id="IPR002716">
    <property type="entry name" value="PIN_dom"/>
</dbReference>
<dbReference type="GO" id="GO:0046872">
    <property type="term" value="F:metal ion binding"/>
    <property type="evidence" value="ECO:0007669"/>
    <property type="project" value="UniProtKB-KW"/>
</dbReference>
<evidence type="ECO:0000256" key="3">
    <source>
        <dbReference type="ARBA" id="ARBA00022723"/>
    </source>
</evidence>
<evidence type="ECO:0000313" key="8">
    <source>
        <dbReference type="Proteomes" id="UP000440498"/>
    </source>
</evidence>
<dbReference type="SUPFAM" id="SSF88723">
    <property type="entry name" value="PIN domain-like"/>
    <property type="match status" value="1"/>
</dbReference>
<keyword evidence="3" id="KW-0479">Metal-binding</keyword>
<sequence length="132" mass="15017">MILVDSSVWISHFRPGPRTHKIALLNDSLQRELVLIGDLVMIEVLQGFRYDKDFEHAKKLLSSLKMARLGGKKIAIQASKNYRALRQLGITPRKTIDTIIATWCIENGSHLLHDDRDFTPFSQHLGLQVLDA</sequence>
<reference evidence="7 8" key="1">
    <citation type="submission" date="2019-10" db="EMBL/GenBank/DDBJ databases">
        <title>Two novel species isolated from a subtropical stream in China.</title>
        <authorList>
            <person name="Lu H."/>
        </authorList>
    </citation>
    <scope>NUCLEOTIDE SEQUENCE [LARGE SCALE GENOMIC DNA]</scope>
    <source>
        <strain evidence="7 8">FT29W</strain>
    </source>
</reference>
<dbReference type="InterPro" id="IPR051749">
    <property type="entry name" value="PINc/VapC_TA_RNase"/>
</dbReference>
<evidence type="ECO:0000256" key="5">
    <source>
        <dbReference type="ARBA" id="ARBA00022842"/>
    </source>
</evidence>
<dbReference type="GO" id="GO:0016787">
    <property type="term" value="F:hydrolase activity"/>
    <property type="evidence" value="ECO:0007669"/>
    <property type="project" value="UniProtKB-KW"/>
</dbReference>
<dbReference type="Gene3D" id="3.40.50.1010">
    <property type="entry name" value="5'-nuclease"/>
    <property type="match status" value="1"/>
</dbReference>
<keyword evidence="1" id="KW-1277">Toxin-antitoxin system</keyword>
<keyword evidence="8" id="KW-1185">Reference proteome</keyword>
<dbReference type="InterPro" id="IPR029060">
    <property type="entry name" value="PIN-like_dom_sf"/>
</dbReference>
<dbReference type="PANTHER" id="PTHR42740">
    <property type="entry name" value="RIBONUCLEASE VAPC3"/>
    <property type="match status" value="1"/>
</dbReference>
<keyword evidence="5" id="KW-0460">Magnesium</keyword>
<keyword evidence="2" id="KW-0540">Nuclease</keyword>
<protein>
    <submittedName>
        <fullName evidence="7">PIN domain-containing protein</fullName>
    </submittedName>
</protein>
<dbReference type="EMBL" id="WHUG01000011">
    <property type="protein sequence ID" value="MQA41007.1"/>
    <property type="molecule type" value="Genomic_DNA"/>
</dbReference>